<dbReference type="PANTHER" id="PTHR37604">
    <property type="entry name" value="TRANSCRIPTION INITIATION FACTOR TFIID SUBUNIT"/>
    <property type="match status" value="1"/>
</dbReference>
<dbReference type="Proteomes" id="UP000822688">
    <property type="component" value="Chromosome 12"/>
</dbReference>
<dbReference type="GO" id="GO:0046982">
    <property type="term" value="F:protein heterodimerization activity"/>
    <property type="evidence" value="ECO:0007669"/>
    <property type="project" value="InterPro"/>
</dbReference>
<sequence length="476" mass="52790">MRLLGDNGAGYELAQRLEENAVWRAWLGERDYVVLQSYLQTPGTWSAFMQTVNPSVVALQLRVRALLFDKAVVSLHLDSAAASPPSALDNSFLQLHADSVYFTLEQDAEDWARLQVEKNPTFTSLQVKHGLDSSATFTRLNDAESGHAGINSRPSKASQSGQSVSSALISPRQLASRTHAKTGFNNAGNAIDHRSLGDLWYTQYLQRDLMNRMSRLARRTAQRGLPFGDQEAYLRTPIEMADYVSIQTNHRKRRPVFRIDGDSKQSLSGHERPIQGDDSALFMPENQYPGNCVPDNAVPARQNPSFDGFSAHGAFLDRLNHLRELSSGLFIRGKDRLGPAAEVSNQHFRKDAVGRGNSKEIGYKNGCSEEAAQQLAEQAVVRLVAAAGFEGLKQAPLQILADLLRCHVQKLGSALRRILDTYKMECSQAELLKMCIHGASGSKLEELMEYAKSTQPQKRRPAPVQMTQPTIQQVSF</sequence>
<organism evidence="2 3">
    <name type="scientific">Ceratodon purpureus</name>
    <name type="common">Fire moss</name>
    <name type="synonym">Dicranum purpureum</name>
    <dbReference type="NCBI Taxonomy" id="3225"/>
    <lineage>
        <taxon>Eukaryota</taxon>
        <taxon>Viridiplantae</taxon>
        <taxon>Streptophyta</taxon>
        <taxon>Embryophyta</taxon>
        <taxon>Bryophyta</taxon>
        <taxon>Bryophytina</taxon>
        <taxon>Bryopsida</taxon>
        <taxon>Dicranidae</taxon>
        <taxon>Pseudoditrichales</taxon>
        <taxon>Ditrichaceae</taxon>
        <taxon>Ceratodon</taxon>
    </lineage>
</organism>
<comment type="caution">
    <text evidence="2">The sequence shown here is derived from an EMBL/GenBank/DDBJ whole genome shotgun (WGS) entry which is preliminary data.</text>
</comment>
<keyword evidence="3" id="KW-1185">Reference proteome</keyword>
<reference evidence="2" key="1">
    <citation type="submission" date="2020-06" db="EMBL/GenBank/DDBJ databases">
        <title>WGS assembly of Ceratodon purpureus strain R40.</title>
        <authorList>
            <person name="Carey S.B."/>
            <person name="Jenkins J."/>
            <person name="Shu S."/>
            <person name="Lovell J.T."/>
            <person name="Sreedasyam A."/>
            <person name="Maumus F."/>
            <person name="Tiley G.P."/>
            <person name="Fernandez-Pozo N."/>
            <person name="Barry K."/>
            <person name="Chen C."/>
            <person name="Wang M."/>
            <person name="Lipzen A."/>
            <person name="Daum C."/>
            <person name="Saski C.A."/>
            <person name="Payton A.C."/>
            <person name="Mcbreen J.C."/>
            <person name="Conrad R.E."/>
            <person name="Kollar L.M."/>
            <person name="Olsson S."/>
            <person name="Huttunen S."/>
            <person name="Landis J.B."/>
            <person name="Wickett N.J."/>
            <person name="Johnson M.G."/>
            <person name="Rensing S.A."/>
            <person name="Grimwood J."/>
            <person name="Schmutz J."/>
            <person name="Mcdaniel S.F."/>
        </authorList>
    </citation>
    <scope>NUCLEOTIDE SEQUENCE</scope>
    <source>
        <strain evidence="2">R40</strain>
    </source>
</reference>
<name>A0A8T0G651_CERPU</name>
<dbReference type="PANTHER" id="PTHR37604:SF1">
    <property type="entry name" value="TRANSCRIPTION INITIATION FACTOR TFIID SUBUNIT"/>
    <property type="match status" value="1"/>
</dbReference>
<feature type="region of interest" description="Disordered" evidence="1">
    <location>
        <begin position="144"/>
        <end position="164"/>
    </location>
</feature>
<gene>
    <name evidence="2" type="ORF">KC19_12G050100</name>
</gene>
<evidence type="ECO:0000256" key="1">
    <source>
        <dbReference type="SAM" id="MobiDB-lite"/>
    </source>
</evidence>
<evidence type="ECO:0000313" key="3">
    <source>
        <dbReference type="Proteomes" id="UP000822688"/>
    </source>
</evidence>
<dbReference type="EMBL" id="CM026433">
    <property type="protein sequence ID" value="KAG0553924.1"/>
    <property type="molecule type" value="Genomic_DNA"/>
</dbReference>
<evidence type="ECO:0000313" key="2">
    <source>
        <dbReference type="EMBL" id="KAG0553924.1"/>
    </source>
</evidence>
<proteinExistence type="predicted"/>
<accession>A0A8T0G651</accession>
<protein>
    <submittedName>
        <fullName evidence="2">Uncharacterized protein</fullName>
    </submittedName>
</protein>
<feature type="region of interest" description="Disordered" evidence="1">
    <location>
        <begin position="454"/>
        <end position="476"/>
    </location>
</feature>
<dbReference type="Gene3D" id="1.10.20.10">
    <property type="entry name" value="Histone, subunit A"/>
    <property type="match status" value="1"/>
</dbReference>
<dbReference type="AlphaFoldDB" id="A0A8T0G651"/>
<feature type="compositionally biased region" description="Low complexity" evidence="1">
    <location>
        <begin position="155"/>
        <end position="164"/>
    </location>
</feature>
<feature type="compositionally biased region" description="Polar residues" evidence="1">
    <location>
        <begin position="465"/>
        <end position="476"/>
    </location>
</feature>
<dbReference type="InterPro" id="IPR009072">
    <property type="entry name" value="Histone-fold"/>
</dbReference>